<name>A0A2K6E126_MACNE</name>
<dbReference type="InterPro" id="IPR000980">
    <property type="entry name" value="SH2"/>
</dbReference>
<feature type="domain" description="SH2" evidence="5">
    <location>
        <begin position="63"/>
        <end position="158"/>
    </location>
</feature>
<dbReference type="GeneTree" id="ENSGT00940000158622"/>
<dbReference type="InterPro" id="IPR036860">
    <property type="entry name" value="SH2_dom_sf"/>
</dbReference>
<feature type="compositionally biased region" description="Pro residues" evidence="4">
    <location>
        <begin position="278"/>
        <end position="288"/>
    </location>
</feature>
<dbReference type="SMART" id="SM00167">
    <property type="entry name" value="VPS9"/>
    <property type="match status" value="1"/>
</dbReference>
<dbReference type="CDD" id="cd16130">
    <property type="entry name" value="RA_Rin3"/>
    <property type="match status" value="1"/>
</dbReference>
<feature type="compositionally biased region" description="Low complexity" evidence="4">
    <location>
        <begin position="265"/>
        <end position="275"/>
    </location>
</feature>
<dbReference type="Ensembl" id="ENSMNET00000066366.1">
    <property type="protein sequence ID" value="ENSMNEP00000041865.1"/>
    <property type="gene ID" value="ENSMNEG00000043726.1"/>
</dbReference>
<dbReference type="Pfam" id="PF23268">
    <property type="entry name" value="RIN1"/>
    <property type="match status" value="1"/>
</dbReference>
<evidence type="ECO:0000313" key="8">
    <source>
        <dbReference type="Proteomes" id="UP000233120"/>
    </source>
</evidence>
<feature type="compositionally biased region" description="Low complexity" evidence="4">
    <location>
        <begin position="506"/>
        <end position="530"/>
    </location>
</feature>
<dbReference type="GO" id="GO:0031267">
    <property type="term" value="F:small GTPase binding"/>
    <property type="evidence" value="ECO:0007669"/>
    <property type="project" value="TreeGrafter"/>
</dbReference>
<gene>
    <name evidence="7" type="primary">RIN3</name>
</gene>
<evidence type="ECO:0000259" key="6">
    <source>
        <dbReference type="PROSITE" id="PS50200"/>
    </source>
</evidence>
<comment type="similarity">
    <text evidence="1">Belongs to the RIN (Ras interaction/interference) family.</text>
</comment>
<dbReference type="GO" id="GO:0007165">
    <property type="term" value="P:signal transduction"/>
    <property type="evidence" value="ECO:0007669"/>
    <property type="project" value="InterPro"/>
</dbReference>
<dbReference type="SMART" id="SM00252">
    <property type="entry name" value="SH2"/>
    <property type="match status" value="1"/>
</dbReference>
<dbReference type="InterPro" id="IPR037191">
    <property type="entry name" value="VPS9_dom_sf"/>
</dbReference>
<dbReference type="PANTHER" id="PTHR23101:SF58">
    <property type="entry name" value="RAS AND RAB INTERACTOR 3"/>
    <property type="match status" value="1"/>
</dbReference>
<feature type="compositionally biased region" description="Pro residues" evidence="4">
    <location>
        <begin position="326"/>
        <end position="335"/>
    </location>
</feature>
<sequence>MIRHAGAPARGDPTGPVPAVGKGEEEEEEDGMGLCLPATPKNCLPRRRGISILEKLIKTCPVWLQLSLGQAEVARILHRVVAGMFLVRRDSSSKQLVLCVHFPSLNESSAEVLEYTIKEEKSILYLEGSALVFEDIFRLIAFYCVSRDLLPFTLRLPQAILEASSFTDLETIANLGLGFWDSSLNPPQERGKPAEPPRDQAPGFPQVSSLRPTAHDANCACEIELSVGNDRLWFVNPIFIEDCSSALPTNQPPLGSCPARPLPPTSDTTSPTSRWAPRRPPPPPPVLPLQPSSPAQPPLLPASAPAPACPLPTSPPVPAPVTAHAPGPPDHPSQPPMTACERLPCPTAGLGPLREEAMKPGAASSPLQQASPPPLPTKKNLPTAPPRRRVSERVSLEDQSPGMAAEGDQLSLPPQGTSDSPEDTPRGSTEQGQDTEVKASDPDSMPELPRKAKQPPVPPPRKKRISRQLASTLPAPLENAELCTQAMALETPTPGPPREGQSPASQAGTQHPQAQATAHSQSSSEFKGSLASLSDSLGASVMATDQDSYSTSSTEEELEQFSSPSVKKKPSMILGKARHRLSFASFSSMFHAFLSNNRKLYKKVVELAQDKASYFGSLVQDYKVYSLEMMARQTSSTEMLQEIRTMMTQLKSYLLQSTELKALVDPALHSEEELEAIVESALYKCVLKPLKEAINSCLHEIHSKDGSLQQLKENRLVILATTTTDLGVTTSVPEVPMMEKILQKFAGMHKAYSPEKKISILLKTCKLIYDSMALGNPGSYYLTTTYGALEHIKNYDKITVTRQLSVEVQDSIHRWERRRTLNKARASRSSVQDFICVSYLEPEQQARTLASRADTPAQALCEQCAEKFAVARPQAHRLFVLVDGRCFQLADDALPHRIKGYLLRSEPKRDFHFVYRPLDGGGGGWSPPYLVVREPNFL</sequence>
<dbReference type="SUPFAM" id="SSF109993">
    <property type="entry name" value="VPS9 domain"/>
    <property type="match status" value="1"/>
</dbReference>
<reference evidence="7" key="2">
    <citation type="submission" date="2025-09" db="UniProtKB">
        <authorList>
            <consortium name="Ensembl"/>
        </authorList>
    </citation>
    <scope>IDENTIFICATION</scope>
</reference>
<feature type="region of interest" description="Disordered" evidence="4">
    <location>
        <begin position="544"/>
        <end position="565"/>
    </location>
</feature>
<keyword evidence="3" id="KW-0727">SH2 domain</keyword>
<keyword evidence="2" id="KW-0343">GTPase activation</keyword>
<dbReference type="PROSITE" id="PS50200">
    <property type="entry name" value="RA"/>
    <property type="match status" value="1"/>
</dbReference>
<evidence type="ECO:0000256" key="3">
    <source>
        <dbReference type="PROSITE-ProRule" id="PRU00191"/>
    </source>
</evidence>
<evidence type="ECO:0000256" key="1">
    <source>
        <dbReference type="ARBA" id="ARBA00006919"/>
    </source>
</evidence>
<dbReference type="AlphaFoldDB" id="A0A2K6E126"/>
<proteinExistence type="inferred from homology"/>
<dbReference type="InterPro" id="IPR003123">
    <property type="entry name" value="VPS9"/>
</dbReference>
<dbReference type="GO" id="GO:0005085">
    <property type="term" value="F:guanyl-nucleotide exchange factor activity"/>
    <property type="evidence" value="ECO:0007669"/>
    <property type="project" value="InterPro"/>
</dbReference>
<accession>A0A2K6E126</accession>
<dbReference type="SUPFAM" id="SSF55550">
    <property type="entry name" value="SH2 domain"/>
    <property type="match status" value="1"/>
</dbReference>
<dbReference type="GO" id="GO:0005829">
    <property type="term" value="C:cytosol"/>
    <property type="evidence" value="ECO:0007669"/>
    <property type="project" value="TreeGrafter"/>
</dbReference>
<organism evidence="7 8">
    <name type="scientific">Macaca nemestrina</name>
    <name type="common">Pig-tailed macaque</name>
    <dbReference type="NCBI Taxonomy" id="9545"/>
    <lineage>
        <taxon>Eukaryota</taxon>
        <taxon>Metazoa</taxon>
        <taxon>Chordata</taxon>
        <taxon>Craniata</taxon>
        <taxon>Vertebrata</taxon>
        <taxon>Euteleostomi</taxon>
        <taxon>Mammalia</taxon>
        <taxon>Eutheria</taxon>
        <taxon>Euarchontoglires</taxon>
        <taxon>Primates</taxon>
        <taxon>Haplorrhini</taxon>
        <taxon>Catarrhini</taxon>
        <taxon>Cercopithecidae</taxon>
        <taxon>Cercopithecinae</taxon>
        <taxon>Macaca</taxon>
    </lineage>
</organism>
<dbReference type="GO" id="GO:0016192">
    <property type="term" value="P:vesicle-mediated transport"/>
    <property type="evidence" value="ECO:0007669"/>
    <property type="project" value="InterPro"/>
</dbReference>
<protein>
    <submittedName>
        <fullName evidence="7">Ras and Rab interactor 3</fullName>
    </submittedName>
</protein>
<reference evidence="7" key="1">
    <citation type="submission" date="2025-08" db="UniProtKB">
        <authorList>
            <consortium name="Ensembl"/>
        </authorList>
    </citation>
    <scope>IDENTIFICATION</scope>
</reference>
<dbReference type="GO" id="GO:0030139">
    <property type="term" value="C:endocytic vesicle"/>
    <property type="evidence" value="ECO:0007669"/>
    <property type="project" value="TreeGrafter"/>
</dbReference>
<evidence type="ECO:0000259" key="5">
    <source>
        <dbReference type="PROSITE" id="PS50001"/>
    </source>
</evidence>
<evidence type="ECO:0000313" key="7">
    <source>
        <dbReference type="Ensembl" id="ENSMNEP00000041865.1"/>
    </source>
</evidence>
<dbReference type="Gene3D" id="3.30.505.10">
    <property type="entry name" value="SH2 domain"/>
    <property type="match status" value="1"/>
</dbReference>
<dbReference type="GO" id="GO:0005096">
    <property type="term" value="F:GTPase activator activity"/>
    <property type="evidence" value="ECO:0007669"/>
    <property type="project" value="UniProtKB-KW"/>
</dbReference>
<evidence type="ECO:0000256" key="4">
    <source>
        <dbReference type="SAM" id="MobiDB-lite"/>
    </source>
</evidence>
<feature type="compositionally biased region" description="Basic and acidic residues" evidence="4">
    <location>
        <begin position="189"/>
        <end position="198"/>
    </location>
</feature>
<dbReference type="CDD" id="cd10395">
    <property type="entry name" value="SH2_RIN3"/>
    <property type="match status" value="1"/>
</dbReference>
<feature type="region of interest" description="Disordered" evidence="4">
    <location>
        <begin position="183"/>
        <end position="210"/>
    </location>
</feature>
<dbReference type="PANTHER" id="PTHR23101">
    <property type="entry name" value="RAB GDP/GTP EXCHANGE FACTOR"/>
    <property type="match status" value="1"/>
</dbReference>
<dbReference type="InterPro" id="IPR045046">
    <property type="entry name" value="Vps9-like"/>
</dbReference>
<dbReference type="Proteomes" id="UP000233120">
    <property type="component" value="Unassembled WGS sequence"/>
</dbReference>
<feature type="region of interest" description="Disordered" evidence="4">
    <location>
        <begin position="254"/>
        <end position="530"/>
    </location>
</feature>
<dbReference type="SMART" id="SM00314">
    <property type="entry name" value="RA"/>
    <property type="match status" value="1"/>
</dbReference>
<evidence type="ECO:0000256" key="2">
    <source>
        <dbReference type="ARBA" id="ARBA00022468"/>
    </source>
</evidence>
<feature type="region of interest" description="Disordered" evidence="4">
    <location>
        <begin position="1"/>
        <end position="32"/>
    </location>
</feature>
<dbReference type="FunFam" id="3.30.505.10:FF:000052">
    <property type="entry name" value="Ras and Rab interactor 2"/>
    <property type="match status" value="1"/>
</dbReference>
<dbReference type="InterPro" id="IPR035869">
    <property type="entry name" value="RIN3_SH2"/>
</dbReference>
<feature type="domain" description="Ras-associating" evidence="6">
    <location>
        <begin position="832"/>
        <end position="918"/>
    </location>
</feature>
<dbReference type="PROSITE" id="PS50001">
    <property type="entry name" value="SH2"/>
    <property type="match status" value="1"/>
</dbReference>
<keyword evidence="8" id="KW-1185">Reference proteome</keyword>
<dbReference type="InterPro" id="IPR000159">
    <property type="entry name" value="RA_dom"/>
</dbReference>
<dbReference type="Bgee" id="ENSMNEG00000043726">
    <property type="expression patterns" value="Expressed in spleen and 11 other cell types or tissues"/>
</dbReference>
<feature type="compositionally biased region" description="Pro residues" evidence="4">
    <location>
        <begin position="307"/>
        <end position="319"/>
    </location>
</feature>